<dbReference type="Proteomes" id="UP000653156">
    <property type="component" value="Chromosome"/>
</dbReference>
<proteinExistence type="predicted"/>
<organism evidence="1 2">
    <name type="scientific">Paralysiella testudinis</name>
    <dbReference type="NCBI Taxonomy" id="2809020"/>
    <lineage>
        <taxon>Bacteria</taxon>
        <taxon>Pseudomonadati</taxon>
        <taxon>Pseudomonadota</taxon>
        <taxon>Betaproteobacteria</taxon>
        <taxon>Neisseriales</taxon>
        <taxon>Neisseriaceae</taxon>
        <taxon>Paralysiella</taxon>
    </lineage>
</organism>
<protein>
    <submittedName>
        <fullName evidence="1">Uncharacterized protein</fullName>
    </submittedName>
</protein>
<accession>A0A892ZGF0</accession>
<dbReference type="KEGG" id="ptes:JQU52_08620"/>
<evidence type="ECO:0000313" key="2">
    <source>
        <dbReference type="Proteomes" id="UP000653156"/>
    </source>
</evidence>
<reference evidence="1" key="1">
    <citation type="submission" date="2021-02" db="EMBL/GenBank/DDBJ databases">
        <title>Neisseriaceae sp. 26B isolated from the cloaca of a Common Toad-headed Turtle (Mesoclemmys nasuta).</title>
        <authorList>
            <person name="Spergser J."/>
            <person name="Busse H.-J."/>
        </authorList>
    </citation>
    <scope>NUCLEOTIDE SEQUENCE</scope>
    <source>
        <strain evidence="1">26B</strain>
    </source>
</reference>
<name>A0A892ZGF0_9NEIS</name>
<gene>
    <name evidence="1" type="ORF">JQU52_08620</name>
</gene>
<keyword evidence="2" id="KW-1185">Reference proteome</keyword>
<dbReference type="RefSeq" id="WP_230338104.1">
    <property type="nucleotide sequence ID" value="NZ_CP069798.1"/>
</dbReference>
<sequence length="63" mass="6718">MLALADPETNKQLSWGDLVEEGVADMLVEHGWVLPGQKSNDAVALTAKGLAEAARIKLMIGED</sequence>
<evidence type="ECO:0000313" key="1">
    <source>
        <dbReference type="EMBL" id="QRQ80816.1"/>
    </source>
</evidence>
<dbReference type="AlphaFoldDB" id="A0A892ZGF0"/>
<dbReference type="EMBL" id="CP069798">
    <property type="protein sequence ID" value="QRQ80816.1"/>
    <property type="molecule type" value="Genomic_DNA"/>
</dbReference>